<evidence type="ECO:0000256" key="1">
    <source>
        <dbReference type="SAM" id="MobiDB-lite"/>
    </source>
</evidence>
<name>A0ABQ8GQD4_9PEZI</name>
<evidence type="ECO:0000313" key="4">
    <source>
        <dbReference type="Proteomes" id="UP000774617"/>
    </source>
</evidence>
<feature type="compositionally biased region" description="Basic and acidic residues" evidence="1">
    <location>
        <begin position="256"/>
        <end position="267"/>
    </location>
</feature>
<feature type="domain" description="DUF6590" evidence="2">
    <location>
        <begin position="701"/>
        <end position="790"/>
    </location>
</feature>
<feature type="compositionally biased region" description="Acidic residues" evidence="1">
    <location>
        <begin position="241"/>
        <end position="253"/>
    </location>
</feature>
<dbReference type="InterPro" id="IPR046497">
    <property type="entry name" value="DUF6590"/>
</dbReference>
<keyword evidence="4" id="KW-1185">Reference proteome</keyword>
<accession>A0ABQ8GQD4</accession>
<gene>
    <name evidence="3" type="ORF">B0J12DRAFT_694794</name>
</gene>
<evidence type="ECO:0000313" key="3">
    <source>
        <dbReference type="EMBL" id="KAH7062212.1"/>
    </source>
</evidence>
<dbReference type="Pfam" id="PF20233">
    <property type="entry name" value="DUF6590"/>
    <property type="match status" value="1"/>
</dbReference>
<protein>
    <recommendedName>
        <fullName evidence="2">DUF6590 domain-containing protein</fullName>
    </recommendedName>
</protein>
<organism evidence="3 4">
    <name type="scientific">Macrophomina phaseolina</name>
    <dbReference type="NCBI Taxonomy" id="35725"/>
    <lineage>
        <taxon>Eukaryota</taxon>
        <taxon>Fungi</taxon>
        <taxon>Dikarya</taxon>
        <taxon>Ascomycota</taxon>
        <taxon>Pezizomycotina</taxon>
        <taxon>Dothideomycetes</taxon>
        <taxon>Dothideomycetes incertae sedis</taxon>
        <taxon>Botryosphaeriales</taxon>
        <taxon>Botryosphaeriaceae</taxon>
        <taxon>Macrophomina</taxon>
    </lineage>
</organism>
<dbReference type="InterPro" id="IPR036770">
    <property type="entry name" value="Ankyrin_rpt-contain_sf"/>
</dbReference>
<evidence type="ECO:0000259" key="2">
    <source>
        <dbReference type="Pfam" id="PF20233"/>
    </source>
</evidence>
<proteinExistence type="predicted"/>
<reference evidence="3 4" key="1">
    <citation type="journal article" date="2021" name="Nat. Commun.">
        <title>Genetic determinants of endophytism in the Arabidopsis root mycobiome.</title>
        <authorList>
            <person name="Mesny F."/>
            <person name="Miyauchi S."/>
            <person name="Thiergart T."/>
            <person name="Pickel B."/>
            <person name="Atanasova L."/>
            <person name="Karlsson M."/>
            <person name="Huettel B."/>
            <person name="Barry K.W."/>
            <person name="Haridas S."/>
            <person name="Chen C."/>
            <person name="Bauer D."/>
            <person name="Andreopoulos W."/>
            <person name="Pangilinan J."/>
            <person name="LaButti K."/>
            <person name="Riley R."/>
            <person name="Lipzen A."/>
            <person name="Clum A."/>
            <person name="Drula E."/>
            <person name="Henrissat B."/>
            <person name="Kohler A."/>
            <person name="Grigoriev I.V."/>
            <person name="Martin F.M."/>
            <person name="Hacquard S."/>
        </authorList>
    </citation>
    <scope>NUCLEOTIDE SEQUENCE [LARGE SCALE GENOMIC DNA]</scope>
    <source>
        <strain evidence="3 4">MPI-SDFR-AT-0080</strain>
    </source>
</reference>
<sequence length="810" mass="89797">MGSEATTVLQPAAMAAFIQTIRQHTLPLKSDPTDPRYTDSFGEKRSDLGNKHRWELAGSALQEWNDNLFPLLQGIMVNDRKEIYKGENIADHHVICLCYMLGRDIGNAHPTVVVVCDGNNFKGILKRTMRAVARVRDFAQKGFRLLGLRPPDLEMKAYLDDCSARLIGLPSNTMLPLPVSLCGKLITANDTLRKATIGGTIIVDGSYFALTVAHVFLRPTPAQKPNFEDSTPQLFDMDWAMESDGESDNDDSAYDSGHESANPERFGDLQTTEEAYLSASPSENLISPHARTLEIDRPRGLNVKMANSSQDWAIMELDDHKFFGVNEVQTGLKQPSGDESWAYLLSARSKPSKEQIVVASYRGTLEARITQAPCIGKLRGSEVDTKMWAIHTHGSLPIGVCGSWAFDAQNQEIIGYIVSGSDFLEETFLIPLADVLLSIKEHMGASVVRLPTLEDSLWLAVYFGNAKTARRLIDTLGALPRIPPEVPIQDPVFQLNKDAITMLHWSAMQGYLELSELLSDSEAEINPERSDYPMLSATADKEYHYKKAGNETEYPDALTPTFEDQHLKEWTWDPEAQDYYIRKWRGHQWSVVWAKDQEIEVAEQMTIPTAEALERSTTPEVSKVGMPVDITRMKLEHLEASPLDPAFMVQPNPQSFFIEGRMFAALFAETLGPTAGLETSDIEIKMGWRLFQFGTDTRRSPVSTYGGRGTAKKGLDPQTHAVVYTTGSAPRYVTGEVALKKTPILVVPADRTVGLATASRINFAIQHPISHTVKAKNLGMIHPSLVSTLLEYAEAESGTDGMAPRTHMAA</sequence>
<dbReference type="SUPFAM" id="SSF48403">
    <property type="entry name" value="Ankyrin repeat"/>
    <property type="match status" value="1"/>
</dbReference>
<feature type="region of interest" description="Disordered" evidence="1">
    <location>
        <begin position="241"/>
        <end position="268"/>
    </location>
</feature>
<dbReference type="Proteomes" id="UP000774617">
    <property type="component" value="Unassembled WGS sequence"/>
</dbReference>
<dbReference type="EMBL" id="JAGTJR010000003">
    <property type="protein sequence ID" value="KAH7062212.1"/>
    <property type="molecule type" value="Genomic_DNA"/>
</dbReference>
<comment type="caution">
    <text evidence="3">The sequence shown here is derived from an EMBL/GenBank/DDBJ whole genome shotgun (WGS) entry which is preliminary data.</text>
</comment>